<comment type="caution">
    <text evidence="1">The sequence shown here is derived from an EMBL/GenBank/DDBJ whole genome shotgun (WGS) entry which is preliminary data.</text>
</comment>
<dbReference type="Proteomes" id="UP000824881">
    <property type="component" value="Unassembled WGS sequence"/>
</dbReference>
<keyword evidence="2" id="KW-1185">Reference proteome</keyword>
<proteinExistence type="predicted"/>
<evidence type="ECO:0000313" key="1">
    <source>
        <dbReference type="EMBL" id="KAG9219207.1"/>
    </source>
</evidence>
<sequence length="496" mass="55151">MMSELNFVAYLDDDNDDDDNDAYIAQVNHHQWHPGDPAYRPPSPTFSDTTHVSAMNFGNDGPEKIITRANLKASLQAYQDLVDTCASYRAALVAMSRATAAFADAMSVCSGLKGPSYEAGTRMQAASGLHHLIGNQWHVLAENLDKKFEKPMQQHLDNYRTIVNERSASYESALREKSRVIRETEMKNMNRKERNLQSFREALAILQRQVDDLDDLKKAHYQDIMDHEEEVWDVVQSKVCLVVRSTMDVFDRFTAKASDPIIEPMLNVVPDPFDSYGPPQAEDQIFSILPPLSILSNQPSASPSPMSQTPEPEAFRGLPVSTTPPAWSNTNAVSFPSIESPSPSSSEWSDVSPPKSISPRNTPPRSASPPYSQRRQSVPPVFGHFSRKSDSKLRSMLSVIDESQPRPHESRDIEEHTHSRSSSTPTINGTVGQEPETSWTNFTYGQSPYATVNSDNDGDLTPRHSAMFSPESPPPLSEQLLPSKPPDHVAHTPLPS</sequence>
<accession>A0ACB7ILV2</accession>
<gene>
    <name evidence="1" type="ORF">CCMSSC00406_0001617</name>
</gene>
<evidence type="ECO:0000313" key="2">
    <source>
        <dbReference type="Proteomes" id="UP000824881"/>
    </source>
</evidence>
<name>A0ACB7ILV2_PLECO</name>
<dbReference type="EMBL" id="WQMT02000009">
    <property type="protein sequence ID" value="KAG9219207.1"/>
    <property type="molecule type" value="Genomic_DNA"/>
</dbReference>
<reference evidence="1 2" key="1">
    <citation type="journal article" date="2021" name="Appl. Environ. Microbiol.">
        <title>Genetic linkage and physical mapping for an oyster mushroom Pleurotus cornucopiae and QTL analysis for the trait cap color.</title>
        <authorList>
            <person name="Zhang Y."/>
            <person name="Gao W."/>
            <person name="Sonnenberg A."/>
            <person name="Chen Q."/>
            <person name="Zhang J."/>
            <person name="Huang C."/>
        </authorList>
    </citation>
    <scope>NUCLEOTIDE SEQUENCE [LARGE SCALE GENOMIC DNA]</scope>
    <source>
        <strain evidence="1">CCMSSC00406</strain>
    </source>
</reference>
<protein>
    <submittedName>
        <fullName evidence="1">Uncharacterized protein</fullName>
    </submittedName>
</protein>
<organism evidence="1 2">
    <name type="scientific">Pleurotus cornucopiae</name>
    <name type="common">Cornucopia mushroom</name>
    <dbReference type="NCBI Taxonomy" id="5321"/>
    <lineage>
        <taxon>Eukaryota</taxon>
        <taxon>Fungi</taxon>
        <taxon>Dikarya</taxon>
        <taxon>Basidiomycota</taxon>
        <taxon>Agaricomycotina</taxon>
        <taxon>Agaricomycetes</taxon>
        <taxon>Agaricomycetidae</taxon>
        <taxon>Agaricales</taxon>
        <taxon>Pleurotineae</taxon>
        <taxon>Pleurotaceae</taxon>
        <taxon>Pleurotus</taxon>
    </lineage>
</organism>